<dbReference type="PANTHER" id="PTHR19302:SF13">
    <property type="entry name" value="GAMMA-TUBULIN COMPLEX COMPONENT 2"/>
    <property type="match status" value="1"/>
</dbReference>
<comment type="caution">
    <text evidence="9">The sequence shown here is derived from an EMBL/GenBank/DDBJ whole genome shotgun (WGS) entry which is preliminary data.</text>
</comment>
<dbReference type="Gene3D" id="1.20.120.1900">
    <property type="entry name" value="Gamma-tubulin complex, C-terminal domain"/>
    <property type="match status" value="1"/>
</dbReference>
<dbReference type="GO" id="GO:0000930">
    <property type="term" value="C:gamma-tubulin complex"/>
    <property type="evidence" value="ECO:0007669"/>
    <property type="project" value="TreeGrafter"/>
</dbReference>
<gene>
    <name evidence="9" type="ORF">NLI96_g7614</name>
</gene>
<dbReference type="GO" id="GO:0051321">
    <property type="term" value="P:meiotic cell cycle"/>
    <property type="evidence" value="ECO:0007669"/>
    <property type="project" value="TreeGrafter"/>
</dbReference>
<evidence type="ECO:0000256" key="4">
    <source>
        <dbReference type="ARBA" id="ARBA00023212"/>
    </source>
</evidence>
<dbReference type="GO" id="GO:0031122">
    <property type="term" value="P:cytoplasmic microtubule organization"/>
    <property type="evidence" value="ECO:0007669"/>
    <property type="project" value="TreeGrafter"/>
</dbReference>
<evidence type="ECO:0000256" key="6">
    <source>
        <dbReference type="SAM" id="MobiDB-lite"/>
    </source>
</evidence>
<protein>
    <recommendedName>
        <fullName evidence="5">Spindle pole body component</fullName>
    </recommendedName>
</protein>
<organism evidence="9 10">
    <name type="scientific">Meripilus lineatus</name>
    <dbReference type="NCBI Taxonomy" id="2056292"/>
    <lineage>
        <taxon>Eukaryota</taxon>
        <taxon>Fungi</taxon>
        <taxon>Dikarya</taxon>
        <taxon>Basidiomycota</taxon>
        <taxon>Agaricomycotina</taxon>
        <taxon>Agaricomycetes</taxon>
        <taxon>Polyporales</taxon>
        <taxon>Meripilaceae</taxon>
        <taxon>Meripilus</taxon>
    </lineage>
</organism>
<dbReference type="PANTHER" id="PTHR19302">
    <property type="entry name" value="GAMMA TUBULIN COMPLEX PROTEIN"/>
    <property type="match status" value="1"/>
</dbReference>
<dbReference type="Pfam" id="PF17681">
    <property type="entry name" value="GCP_N_terminal"/>
    <property type="match status" value="1"/>
</dbReference>
<dbReference type="GO" id="GO:0043015">
    <property type="term" value="F:gamma-tubulin binding"/>
    <property type="evidence" value="ECO:0007669"/>
    <property type="project" value="InterPro"/>
</dbReference>
<evidence type="ECO:0000313" key="9">
    <source>
        <dbReference type="EMBL" id="KAJ3481501.1"/>
    </source>
</evidence>
<dbReference type="Proteomes" id="UP001212997">
    <property type="component" value="Unassembled WGS sequence"/>
</dbReference>
<dbReference type="InterPro" id="IPR040457">
    <property type="entry name" value="GCP_C"/>
</dbReference>
<keyword evidence="4 5" id="KW-0206">Cytoskeleton</keyword>
<reference evidence="9" key="1">
    <citation type="submission" date="2022-07" db="EMBL/GenBank/DDBJ databases">
        <title>Genome Sequence of Physisporinus lineatus.</title>
        <authorList>
            <person name="Buettner E."/>
        </authorList>
    </citation>
    <scope>NUCLEOTIDE SEQUENCE</scope>
    <source>
        <strain evidence="9">VT162</strain>
    </source>
</reference>
<feature type="region of interest" description="Disordered" evidence="6">
    <location>
        <begin position="693"/>
        <end position="724"/>
    </location>
</feature>
<keyword evidence="2 5" id="KW-0963">Cytoplasm</keyword>
<accession>A0AAD5YBW3</accession>
<sequence length="914" mass="102296">MNPHTPRPRVGARKKNLGLSAKEYIKVTGTIASVRKGRHFFDGADDDIGRGSHVSGDRRANGRDEPSFIEEASFIRAPLNSRVSMSPSVNNVKGKARMDSLDRVPIELQEAMVLEDLLFALVGIQGTHITYPPDYSPDDEDPLHGVHFIVNPSLDPSLRDLVERILPLATYYTGITSFVEMRSHLDFGLVNHALCAAIRTMLKDYHTLLAQLEHAFNTSPQFTLQKLWFYVHPTLHTLSLLYLLTTELATADDPSGSASSPSSSESDPEEAERNEALGLGGAKLKAVLKDINKDVNESSGIAVKGGEVLSIIHERMQTMSGDPSASKLYGTLLRSAGKPYVDMVGVWIRTGRLVDPYEELCVKESKFIDRGTLEMDYTDEYWERRYTLRDGSTPGSSKRQQAGVPSPRTPGGRLPGGACVPLPLERWKFKILLAGKYLNVIRECGIEISSDPTHPDSEELFMDDERFYKAIEDAYTHANRTLLSLLLRDQQLIPRLRSLKRYFFLSQSSFLTHLLDLSHSELRKSSKSASLVKLQSLLDLALNTDAQGEDAMFREDVKVTMASSGLYDWLLKVVNESGDLGGGEEGEGGMDGHAHTGPQSHGSHSRKKGEDEKSLLGETYSSISIVELLADVLFEAIDALALDYGVKFPLSLVISRKTILRYQLIFRFLLHLKHVEQSLSSMWIEHKTAPWRKPTRAAPPATSRPPSAAPPSPSNPQSQLPNTDWHTDFQNWRKRVFLLRARMLAFVQQILAFATFEVLEPNWRKLEERLNAGKVETVDQLLRDHVDFLDTCLKECMLTSSKLLKAYSRLVTTCSTFALYTSTFTKSASRALAASSNNTTGDLEMAKRWDVLGKFETNFNHWFKVQKLNYPVLQRLIHHILLQVHLDCVQFYASSENVSLLPLVVRLNSIKSSA</sequence>
<dbReference type="Pfam" id="PF04130">
    <property type="entry name" value="GCP_C_terminal"/>
    <property type="match status" value="1"/>
</dbReference>
<evidence type="ECO:0000259" key="7">
    <source>
        <dbReference type="Pfam" id="PF04130"/>
    </source>
</evidence>
<feature type="region of interest" description="Disordered" evidence="6">
    <location>
        <begin position="388"/>
        <end position="415"/>
    </location>
</feature>
<dbReference type="GO" id="GO:0051225">
    <property type="term" value="P:spindle assembly"/>
    <property type="evidence" value="ECO:0007669"/>
    <property type="project" value="TreeGrafter"/>
</dbReference>
<dbReference type="InterPro" id="IPR007259">
    <property type="entry name" value="GCP"/>
</dbReference>
<feature type="compositionally biased region" description="Low complexity" evidence="6">
    <location>
        <begin position="696"/>
        <end position="706"/>
    </location>
</feature>
<evidence type="ECO:0000259" key="8">
    <source>
        <dbReference type="Pfam" id="PF17681"/>
    </source>
</evidence>
<dbReference type="GO" id="GO:0044732">
    <property type="term" value="C:mitotic spindle pole body"/>
    <property type="evidence" value="ECO:0007669"/>
    <property type="project" value="TreeGrafter"/>
</dbReference>
<feature type="domain" description="Gamma tubulin complex component protein N-terminal" evidence="8">
    <location>
        <begin position="114"/>
        <end position="487"/>
    </location>
</feature>
<dbReference type="GO" id="GO:0051011">
    <property type="term" value="F:microtubule minus-end binding"/>
    <property type="evidence" value="ECO:0007669"/>
    <property type="project" value="TreeGrafter"/>
</dbReference>
<keyword evidence="3 5" id="KW-0493">Microtubule</keyword>
<evidence type="ECO:0000256" key="3">
    <source>
        <dbReference type="ARBA" id="ARBA00022701"/>
    </source>
</evidence>
<dbReference type="GO" id="GO:0007020">
    <property type="term" value="P:microtubule nucleation"/>
    <property type="evidence" value="ECO:0007669"/>
    <property type="project" value="InterPro"/>
</dbReference>
<evidence type="ECO:0000256" key="1">
    <source>
        <dbReference type="ARBA" id="ARBA00010337"/>
    </source>
</evidence>
<proteinExistence type="inferred from homology"/>
<evidence type="ECO:0000313" key="10">
    <source>
        <dbReference type="Proteomes" id="UP001212997"/>
    </source>
</evidence>
<feature type="domain" description="Gamma tubulin complex component C-terminal" evidence="7">
    <location>
        <begin position="492"/>
        <end position="892"/>
    </location>
</feature>
<dbReference type="InterPro" id="IPR042241">
    <property type="entry name" value="GCP_C_sf"/>
</dbReference>
<comment type="similarity">
    <text evidence="1 5">Belongs to the TUBGCP family.</text>
</comment>
<comment type="subcellular location">
    <subcellularLocation>
        <location evidence="5">Cytoplasm</location>
        <location evidence="5">Cytoskeleton</location>
        <location evidence="5">Microtubule organizing center</location>
    </subcellularLocation>
</comment>
<dbReference type="InterPro" id="IPR041470">
    <property type="entry name" value="GCP_N"/>
</dbReference>
<keyword evidence="10" id="KW-1185">Reference proteome</keyword>
<dbReference type="GO" id="GO:0000278">
    <property type="term" value="P:mitotic cell cycle"/>
    <property type="evidence" value="ECO:0007669"/>
    <property type="project" value="TreeGrafter"/>
</dbReference>
<evidence type="ECO:0000256" key="2">
    <source>
        <dbReference type="ARBA" id="ARBA00022490"/>
    </source>
</evidence>
<dbReference type="GO" id="GO:0005874">
    <property type="term" value="C:microtubule"/>
    <property type="evidence" value="ECO:0007669"/>
    <property type="project" value="UniProtKB-KW"/>
</dbReference>
<name>A0AAD5YBW3_9APHY</name>
<feature type="region of interest" description="Disordered" evidence="6">
    <location>
        <begin position="581"/>
        <end position="612"/>
    </location>
</feature>
<feature type="compositionally biased region" description="Low complexity" evidence="6">
    <location>
        <begin position="253"/>
        <end position="265"/>
    </location>
</feature>
<dbReference type="AlphaFoldDB" id="A0AAD5YBW3"/>
<feature type="region of interest" description="Disordered" evidence="6">
    <location>
        <begin position="253"/>
        <end position="274"/>
    </location>
</feature>
<dbReference type="EMBL" id="JANAWD010000318">
    <property type="protein sequence ID" value="KAJ3481501.1"/>
    <property type="molecule type" value="Genomic_DNA"/>
</dbReference>
<dbReference type="GO" id="GO:0000922">
    <property type="term" value="C:spindle pole"/>
    <property type="evidence" value="ECO:0007669"/>
    <property type="project" value="InterPro"/>
</dbReference>
<evidence type="ECO:0000256" key="5">
    <source>
        <dbReference type="RuleBase" id="RU363050"/>
    </source>
</evidence>